<dbReference type="PANTHER" id="PTHR43434">
    <property type="entry name" value="PHOSPHOGLYCOLATE PHOSPHATASE"/>
    <property type="match status" value="1"/>
</dbReference>
<dbReference type="SUPFAM" id="SSF56784">
    <property type="entry name" value="HAD-like"/>
    <property type="match status" value="1"/>
</dbReference>
<dbReference type="GO" id="GO:0005829">
    <property type="term" value="C:cytosol"/>
    <property type="evidence" value="ECO:0007669"/>
    <property type="project" value="TreeGrafter"/>
</dbReference>
<keyword evidence="5" id="KW-0378">Hydrolase</keyword>
<dbReference type="GO" id="GO:0006281">
    <property type="term" value="P:DNA repair"/>
    <property type="evidence" value="ECO:0007669"/>
    <property type="project" value="TreeGrafter"/>
</dbReference>
<evidence type="ECO:0000256" key="1">
    <source>
        <dbReference type="ARBA" id="ARBA00000830"/>
    </source>
</evidence>
<dbReference type="InterPro" id="IPR023214">
    <property type="entry name" value="HAD_sf"/>
</dbReference>
<dbReference type="InterPro" id="IPR006439">
    <property type="entry name" value="HAD-SF_hydro_IA"/>
</dbReference>
<dbReference type="SFLD" id="SFLDG01129">
    <property type="entry name" value="C1.5:_HAD__Beta-PGM__Phosphata"/>
    <property type="match status" value="1"/>
</dbReference>
<dbReference type="Pfam" id="PF13419">
    <property type="entry name" value="HAD_2"/>
    <property type="match status" value="1"/>
</dbReference>
<dbReference type="InterPro" id="IPR036412">
    <property type="entry name" value="HAD-like_sf"/>
</dbReference>
<comment type="similarity">
    <text evidence="3">Belongs to the HAD-like hydrolase superfamily. CbbY/CbbZ/Gph/YieH family.</text>
</comment>
<dbReference type="Gene3D" id="1.10.150.730">
    <property type="match status" value="1"/>
</dbReference>
<dbReference type="EMBL" id="FLUO01000001">
    <property type="protein sequence ID" value="SBV94867.1"/>
    <property type="molecule type" value="Genomic_DNA"/>
</dbReference>
<name>A0A212J615_9PROT</name>
<evidence type="ECO:0000256" key="3">
    <source>
        <dbReference type="ARBA" id="ARBA00006171"/>
    </source>
</evidence>
<dbReference type="EC" id="3.1.3.18" evidence="4"/>
<comment type="pathway">
    <text evidence="2">Organic acid metabolism; glycolate biosynthesis; glycolate from 2-phosphoglycolate: step 1/1.</text>
</comment>
<dbReference type="InterPro" id="IPR041492">
    <property type="entry name" value="HAD_2"/>
</dbReference>
<gene>
    <name evidence="5" type="ORF">KL86APRO_10564</name>
</gene>
<dbReference type="PANTHER" id="PTHR43434:SF1">
    <property type="entry name" value="PHOSPHOGLYCOLATE PHOSPHATASE"/>
    <property type="match status" value="1"/>
</dbReference>
<dbReference type="InterPro" id="IPR050155">
    <property type="entry name" value="HAD-like_hydrolase_sf"/>
</dbReference>
<dbReference type="GO" id="GO:0008967">
    <property type="term" value="F:phosphoglycolate phosphatase activity"/>
    <property type="evidence" value="ECO:0007669"/>
    <property type="project" value="UniProtKB-EC"/>
</dbReference>
<organism evidence="5">
    <name type="scientific">uncultured Alphaproteobacteria bacterium</name>
    <dbReference type="NCBI Taxonomy" id="91750"/>
    <lineage>
        <taxon>Bacteria</taxon>
        <taxon>Pseudomonadati</taxon>
        <taxon>Pseudomonadota</taxon>
        <taxon>Alphaproteobacteria</taxon>
        <taxon>environmental samples</taxon>
    </lineage>
</organism>
<dbReference type="AlphaFoldDB" id="A0A212J615"/>
<accession>A0A212J615</accession>
<comment type="catalytic activity">
    <reaction evidence="1">
        <text>2-phosphoglycolate + H2O = glycolate + phosphate</text>
        <dbReference type="Rhea" id="RHEA:14369"/>
        <dbReference type="ChEBI" id="CHEBI:15377"/>
        <dbReference type="ChEBI" id="CHEBI:29805"/>
        <dbReference type="ChEBI" id="CHEBI:43474"/>
        <dbReference type="ChEBI" id="CHEBI:58033"/>
        <dbReference type="EC" id="3.1.3.18"/>
    </reaction>
</comment>
<reference evidence="5" key="1">
    <citation type="submission" date="2016-04" db="EMBL/GenBank/DDBJ databases">
        <authorList>
            <person name="Evans L.H."/>
            <person name="Alamgir A."/>
            <person name="Owens N."/>
            <person name="Weber N.D."/>
            <person name="Virtaneva K."/>
            <person name="Barbian K."/>
            <person name="Babar A."/>
            <person name="Rosenke K."/>
        </authorList>
    </citation>
    <scope>NUCLEOTIDE SEQUENCE</scope>
    <source>
        <strain evidence="5">86</strain>
    </source>
</reference>
<evidence type="ECO:0000313" key="5">
    <source>
        <dbReference type="EMBL" id="SBV94867.1"/>
    </source>
</evidence>
<sequence>MTGDSLHVARAVDAELRLPPPRAIVFDWDNTLVDTWPVITATMNVTLIAMGHEPWSPAEAKRRIARSLRESFPELFGDRWEDARDVFYAELERGHLERLTPLPGAEAALKHFGARGVPLAVVSNKTARYLHREVAHLGWEHYFTAVFGAGELPRDKPAPDAVFAFLARAGLAPGRDIWFVGDSSVDVEIAHAAGCASVLVWGGEGDMPACATAPAVVVCDCSALSGLGGFDNRGRDT</sequence>
<protein>
    <recommendedName>
        <fullName evidence="4">phosphoglycolate phosphatase</fullName>
        <ecNumber evidence="4">3.1.3.18</ecNumber>
    </recommendedName>
</protein>
<evidence type="ECO:0000256" key="4">
    <source>
        <dbReference type="ARBA" id="ARBA00013078"/>
    </source>
</evidence>
<evidence type="ECO:0000256" key="2">
    <source>
        <dbReference type="ARBA" id="ARBA00004818"/>
    </source>
</evidence>
<dbReference type="NCBIfam" id="TIGR01549">
    <property type="entry name" value="HAD-SF-IA-v1"/>
    <property type="match status" value="1"/>
</dbReference>
<dbReference type="Gene3D" id="3.40.50.1000">
    <property type="entry name" value="HAD superfamily/HAD-like"/>
    <property type="match status" value="1"/>
</dbReference>
<proteinExistence type="inferred from homology"/>
<dbReference type="SFLD" id="SFLDS00003">
    <property type="entry name" value="Haloacid_Dehalogenase"/>
    <property type="match status" value="1"/>
</dbReference>